<proteinExistence type="predicted"/>
<dbReference type="Proteomes" id="UP000093352">
    <property type="component" value="Unassembled WGS sequence"/>
</dbReference>
<dbReference type="InterPro" id="IPR025642">
    <property type="entry name" value="DUF4342"/>
</dbReference>
<dbReference type="InterPro" id="IPR009060">
    <property type="entry name" value="UBA-like_sf"/>
</dbReference>
<name>A0A371IJ03_9FIRM</name>
<feature type="region of interest" description="Disordered" evidence="1">
    <location>
        <begin position="253"/>
        <end position="273"/>
    </location>
</feature>
<dbReference type="Gene3D" id="1.20.120.20">
    <property type="entry name" value="Apolipoprotein"/>
    <property type="match status" value="1"/>
</dbReference>
<dbReference type="PANTHER" id="PTHR47372:SF11">
    <property type="entry name" value="RE19971P"/>
    <property type="match status" value="1"/>
</dbReference>
<evidence type="ECO:0000313" key="4">
    <source>
        <dbReference type="EMBL" id="RDY20455.1"/>
    </source>
</evidence>
<keyword evidence="2" id="KW-1133">Transmembrane helix</keyword>
<feature type="domain" description="DUF4342" evidence="3">
    <location>
        <begin position="48"/>
        <end position="130"/>
    </location>
</feature>
<keyword evidence="2" id="KW-0472">Membrane</keyword>
<accession>A0A371IJ03</accession>
<evidence type="ECO:0000313" key="5">
    <source>
        <dbReference type="Proteomes" id="UP000093352"/>
    </source>
</evidence>
<dbReference type="RefSeq" id="WP_068913265.1">
    <property type="nucleotide sequence ID" value="NZ_MBEW02000037.1"/>
</dbReference>
<dbReference type="SUPFAM" id="SSF46934">
    <property type="entry name" value="UBA-like"/>
    <property type="match status" value="1"/>
</dbReference>
<dbReference type="Pfam" id="PF14242">
    <property type="entry name" value="DUF4342"/>
    <property type="match status" value="1"/>
</dbReference>
<dbReference type="Gene3D" id="1.10.8.10">
    <property type="entry name" value="DNA helicase RuvA subunit, C-terminal domain"/>
    <property type="match status" value="1"/>
</dbReference>
<keyword evidence="5" id="KW-1185">Reference proteome</keyword>
<protein>
    <submittedName>
        <fullName evidence="4">DUF4342 domain-containing protein</fullName>
    </submittedName>
</protein>
<dbReference type="AlphaFoldDB" id="A0A371IJ03"/>
<sequence length="273" mass="30471">MINLEQVDQVIERTGVSYKEAKEALEYSDGDVVDAIIYIEENTKSFKEKMTDDIKVKKDDLVSTLKELLRKGNVTKIIIEKDGEVKMNIPVNIGIAAGALSVFMGAVLIPVIGVISVGMYIGDYKIRIVKDDGSEVDVNEETKKRVYLLKGYVDEKAGDLEENWEIIKDKAQEFGEEAKKKAKEAMNDTEKAAKDIKKEVKDAAKDAEKEAINYAKDLGYDAEKIKNETKEELAKTAKDINCKIKDAAEKIEEKGTQAQKKAEDAIDNLRGDL</sequence>
<evidence type="ECO:0000256" key="2">
    <source>
        <dbReference type="SAM" id="Phobius"/>
    </source>
</evidence>
<reference evidence="4 5" key="1">
    <citation type="journal article" date="2016" name="Genome Announc.">
        <title>Draft Genome Sequence of Criibacterium bergeronii gen. nov., sp. nov., Strain CCRI-22567T, Isolated from a Vaginal Sample from a Woman with Bacterial Vaginosis.</title>
        <authorList>
            <person name="Maheux A.F."/>
            <person name="Berube E."/>
            <person name="Boudreau D.K."/>
            <person name="Raymond F."/>
            <person name="Corbeil J."/>
            <person name="Roy P.H."/>
            <person name="Boissinot M."/>
            <person name="Omar R.F."/>
        </authorList>
    </citation>
    <scope>NUCLEOTIDE SEQUENCE [LARGE SCALE GENOMIC DNA]</scope>
    <source>
        <strain evidence="4 5">CCRI-22567</strain>
    </source>
</reference>
<dbReference type="CDD" id="cd14360">
    <property type="entry name" value="UBA_NAC_like_bac"/>
    <property type="match status" value="1"/>
</dbReference>
<feature type="transmembrane region" description="Helical" evidence="2">
    <location>
        <begin position="93"/>
        <end position="121"/>
    </location>
</feature>
<evidence type="ECO:0000259" key="3">
    <source>
        <dbReference type="Pfam" id="PF14242"/>
    </source>
</evidence>
<comment type="caution">
    <text evidence="4">The sequence shown here is derived from an EMBL/GenBank/DDBJ whole genome shotgun (WGS) entry which is preliminary data.</text>
</comment>
<dbReference type="EMBL" id="MBEW02000037">
    <property type="protein sequence ID" value="RDY20455.1"/>
    <property type="molecule type" value="Genomic_DNA"/>
</dbReference>
<dbReference type="STRING" id="1871336.BBG48_10010"/>
<evidence type="ECO:0000256" key="1">
    <source>
        <dbReference type="SAM" id="MobiDB-lite"/>
    </source>
</evidence>
<keyword evidence="2" id="KW-0812">Transmembrane</keyword>
<organism evidence="4 5">
    <name type="scientific">Criibacterium bergeronii</name>
    <dbReference type="NCBI Taxonomy" id="1871336"/>
    <lineage>
        <taxon>Bacteria</taxon>
        <taxon>Bacillati</taxon>
        <taxon>Bacillota</taxon>
        <taxon>Clostridia</taxon>
        <taxon>Peptostreptococcales</taxon>
        <taxon>Filifactoraceae</taxon>
        <taxon>Criibacterium</taxon>
    </lineage>
</organism>
<gene>
    <name evidence="4" type="ORF">BBG48_010010</name>
</gene>
<dbReference type="PANTHER" id="PTHR47372">
    <property type="entry name" value="DAUER UP-REGULATED-RELATED"/>
    <property type="match status" value="1"/>
</dbReference>